<keyword evidence="2" id="KW-0808">Transferase</keyword>
<evidence type="ECO:0000256" key="2">
    <source>
        <dbReference type="ARBA" id="ARBA00022679"/>
    </source>
</evidence>
<dbReference type="CDD" id="cd03794">
    <property type="entry name" value="GT4_WbuB-like"/>
    <property type="match status" value="1"/>
</dbReference>
<dbReference type="PANTHER" id="PTHR12526:SF629">
    <property type="entry name" value="TEICHURONIC ACID BIOSYNTHESIS GLYCOSYLTRANSFERASE TUAH-RELATED"/>
    <property type="match status" value="1"/>
</dbReference>
<gene>
    <name evidence="5" type="ORF">ACFSUO_03270</name>
</gene>
<evidence type="ECO:0000313" key="6">
    <source>
        <dbReference type="Proteomes" id="UP001597502"/>
    </source>
</evidence>
<evidence type="ECO:0000313" key="5">
    <source>
        <dbReference type="EMBL" id="MFD2760005.1"/>
    </source>
</evidence>
<organism evidence="5 6">
    <name type="scientific">Lentibacillus juripiscarius</name>
    <dbReference type="NCBI Taxonomy" id="257446"/>
    <lineage>
        <taxon>Bacteria</taxon>
        <taxon>Bacillati</taxon>
        <taxon>Bacillota</taxon>
        <taxon>Bacilli</taxon>
        <taxon>Bacillales</taxon>
        <taxon>Bacillaceae</taxon>
        <taxon>Lentibacillus</taxon>
    </lineage>
</organism>
<dbReference type="InterPro" id="IPR028098">
    <property type="entry name" value="Glyco_trans_4-like_N"/>
</dbReference>
<dbReference type="EMBL" id="JBHUNA010000005">
    <property type="protein sequence ID" value="MFD2760005.1"/>
    <property type="molecule type" value="Genomic_DNA"/>
</dbReference>
<dbReference type="InterPro" id="IPR058592">
    <property type="entry name" value="Gtf3_C"/>
</dbReference>
<dbReference type="PANTHER" id="PTHR12526">
    <property type="entry name" value="GLYCOSYLTRANSFERASE"/>
    <property type="match status" value="1"/>
</dbReference>
<accession>A0ABW5V2U0</accession>
<proteinExistence type="predicted"/>
<feature type="domain" description="Glycosyltransferase subfamily 4-like N-terminal" evidence="3">
    <location>
        <begin position="24"/>
        <end position="203"/>
    </location>
</feature>
<feature type="domain" description="Glucosyltransferase 3-like C-terminal" evidence="4">
    <location>
        <begin position="269"/>
        <end position="388"/>
    </location>
</feature>
<comment type="caution">
    <text evidence="5">The sequence shown here is derived from an EMBL/GenBank/DDBJ whole genome shotgun (WGS) entry which is preliminary data.</text>
</comment>
<dbReference type="Pfam" id="PF26337">
    <property type="entry name" value="Gtf3_C"/>
    <property type="match status" value="1"/>
</dbReference>
<keyword evidence="6" id="KW-1185">Reference proteome</keyword>
<sequence length="405" mass="46958">MPKKVCMVVAHHPFTDARIFKKEAKSLQKKGYHVSMIVPRKNGKLFDIDGTPYTKRFQSKIFTYEGIKIVTYHSESSQKALSNVLSDENSWENHGFNNQLTQLAIRENADIYHAHEYLSLFAGIGIKRLMKKRKGKDVKLIYDSHELTPDPLDPKYSQERRTNLKQKLLTMLKEVDHVITVSDSIKSWYLSHRPQLPVDVIYNSPPLAKNYESKDFNSDRLTVGYEGNIDDKKSGWEKVIGISDICSKNVDFHFKIIGGNRFGNSTPIPEHLQSRITLTGWVNYHTIPMYMTDVDIGWIDLEDTAFSLNRDYSLPNKFFSYLNNGIPVMVNNSKEMKEFINRHQCGYVIEKKNATSRDYADALLSLHKDKSKLQQMSKNARNIMEKLYSWENMEKRLLAIYQSLL</sequence>
<evidence type="ECO:0000259" key="3">
    <source>
        <dbReference type="Pfam" id="PF13439"/>
    </source>
</evidence>
<protein>
    <submittedName>
        <fullName evidence="5">Glycosyltransferase family 4 protein</fullName>
    </submittedName>
</protein>
<dbReference type="Pfam" id="PF13439">
    <property type="entry name" value="Glyco_transf_4"/>
    <property type="match status" value="1"/>
</dbReference>
<dbReference type="Gene3D" id="3.40.50.2000">
    <property type="entry name" value="Glycogen Phosphorylase B"/>
    <property type="match status" value="2"/>
</dbReference>
<dbReference type="Proteomes" id="UP001597502">
    <property type="component" value="Unassembled WGS sequence"/>
</dbReference>
<name>A0ABW5V2U0_9BACI</name>
<dbReference type="SUPFAM" id="SSF53756">
    <property type="entry name" value="UDP-Glycosyltransferase/glycogen phosphorylase"/>
    <property type="match status" value="1"/>
</dbReference>
<evidence type="ECO:0000256" key="1">
    <source>
        <dbReference type="ARBA" id="ARBA00022676"/>
    </source>
</evidence>
<reference evidence="6" key="1">
    <citation type="journal article" date="2019" name="Int. J. Syst. Evol. Microbiol.">
        <title>The Global Catalogue of Microorganisms (GCM) 10K type strain sequencing project: providing services to taxonomists for standard genome sequencing and annotation.</title>
        <authorList>
            <consortium name="The Broad Institute Genomics Platform"/>
            <consortium name="The Broad Institute Genome Sequencing Center for Infectious Disease"/>
            <person name="Wu L."/>
            <person name="Ma J."/>
        </authorList>
    </citation>
    <scope>NUCLEOTIDE SEQUENCE [LARGE SCALE GENOMIC DNA]</scope>
    <source>
        <strain evidence="6">TISTR 1535</strain>
    </source>
</reference>
<dbReference type="RefSeq" id="WP_382391063.1">
    <property type="nucleotide sequence ID" value="NZ_JBHUNA010000005.1"/>
</dbReference>
<keyword evidence="1" id="KW-0328">Glycosyltransferase</keyword>
<evidence type="ECO:0000259" key="4">
    <source>
        <dbReference type="Pfam" id="PF26337"/>
    </source>
</evidence>